<gene>
    <name evidence="2" type="ORF">PCOR1329_LOCUS1010</name>
</gene>
<dbReference type="Proteomes" id="UP001189429">
    <property type="component" value="Unassembled WGS sequence"/>
</dbReference>
<name>A0ABN9P9L2_9DINO</name>
<evidence type="ECO:0000313" key="3">
    <source>
        <dbReference type="Proteomes" id="UP001189429"/>
    </source>
</evidence>
<evidence type="ECO:0000256" key="1">
    <source>
        <dbReference type="SAM" id="MobiDB-lite"/>
    </source>
</evidence>
<comment type="caution">
    <text evidence="2">The sequence shown here is derived from an EMBL/GenBank/DDBJ whole genome shotgun (WGS) entry which is preliminary data.</text>
</comment>
<sequence length="321" mass="35685">MWEKLILVRRLPKTYSKHVLLASLVCPAAAPLITQLPLPMARANTDKEGSVPHTRVHIHSCRVARQGQCFLRGRGTFDVEDSPRSELRRDMRDSRRDYGGRSTINIRMSSKIDECAMLRTRPQRRSLYIAFGSCADAESLAGCELRNCREAPKRLALNIAVPAGGRLRNATSSPRSKTGGGGSTITPYEVQSTPRHPWPSSNRRPRAHPISASRGHAHWPGQLPRPSPDSPACQGRTMHVVDAERKDPDDLDAAWLHLYAMLSRATKVKHIMLMRGPGPELLPRGPPADLAARLRAFDPCAERRWGEAEQLATHSLAQFLC</sequence>
<keyword evidence="3" id="KW-1185">Reference proteome</keyword>
<dbReference type="EMBL" id="CAUYUJ010000237">
    <property type="protein sequence ID" value="CAK0789450.1"/>
    <property type="molecule type" value="Genomic_DNA"/>
</dbReference>
<evidence type="ECO:0000313" key="2">
    <source>
        <dbReference type="EMBL" id="CAK0789450.1"/>
    </source>
</evidence>
<evidence type="ECO:0008006" key="4">
    <source>
        <dbReference type="Google" id="ProtNLM"/>
    </source>
</evidence>
<organism evidence="2 3">
    <name type="scientific">Prorocentrum cordatum</name>
    <dbReference type="NCBI Taxonomy" id="2364126"/>
    <lineage>
        <taxon>Eukaryota</taxon>
        <taxon>Sar</taxon>
        <taxon>Alveolata</taxon>
        <taxon>Dinophyceae</taxon>
        <taxon>Prorocentrales</taxon>
        <taxon>Prorocentraceae</taxon>
        <taxon>Prorocentrum</taxon>
    </lineage>
</organism>
<accession>A0ABN9P9L2</accession>
<reference evidence="2" key="1">
    <citation type="submission" date="2023-10" db="EMBL/GenBank/DDBJ databases">
        <authorList>
            <person name="Chen Y."/>
            <person name="Shah S."/>
            <person name="Dougan E. K."/>
            <person name="Thang M."/>
            <person name="Chan C."/>
        </authorList>
    </citation>
    <scope>NUCLEOTIDE SEQUENCE [LARGE SCALE GENOMIC DNA]</scope>
</reference>
<proteinExistence type="predicted"/>
<feature type="region of interest" description="Disordered" evidence="1">
    <location>
        <begin position="166"/>
        <end position="235"/>
    </location>
</feature>
<feature type="compositionally biased region" description="Polar residues" evidence="1">
    <location>
        <begin position="184"/>
        <end position="202"/>
    </location>
</feature>
<protein>
    <recommendedName>
        <fullName evidence="4">DNA helicase</fullName>
    </recommendedName>
</protein>